<dbReference type="AlphaFoldDB" id="A0A368XPP0"/>
<comment type="caution">
    <text evidence="3">The sequence shown here is derived from an EMBL/GenBank/DDBJ whole genome shotgun (WGS) entry which is preliminary data.</text>
</comment>
<dbReference type="EMBL" id="QPJK01000006">
    <property type="protein sequence ID" value="RCW69499.1"/>
    <property type="molecule type" value="Genomic_DNA"/>
</dbReference>
<dbReference type="InterPro" id="IPR051082">
    <property type="entry name" value="Pentapeptide-BTB/POZ_domain"/>
</dbReference>
<keyword evidence="4" id="KW-1185">Reference proteome</keyword>
<feature type="region of interest" description="Disordered" evidence="1">
    <location>
        <begin position="1008"/>
        <end position="1033"/>
    </location>
</feature>
<feature type="compositionally biased region" description="Gly residues" evidence="1">
    <location>
        <begin position="467"/>
        <end position="490"/>
    </location>
</feature>
<protein>
    <submittedName>
        <fullName evidence="3">Uncharacterized protein YjbI with pentapeptide repeats</fullName>
    </submittedName>
</protein>
<feature type="chain" id="PRO_5016579449" evidence="2">
    <location>
        <begin position="24"/>
        <end position="1059"/>
    </location>
</feature>
<gene>
    <name evidence="3" type="ORF">DES41_106373</name>
</gene>
<dbReference type="InterPro" id="IPR001646">
    <property type="entry name" value="5peptide_repeat"/>
</dbReference>
<sequence>MGAAVCRRLAARAAAAVLATLLAACSDGGITAPGHGPQIGADQAACDADTSRLGTRVYVDSRAGAGAGDGCGASPATACPTVQQGIAACDAGGTCGVLVRHGLYPTSATIELRPGVHVFGACRFGGEPDRGYRSLVQASPAPGTPALRADGVNVTTTVAGLTVLGKNESAPSTASVTLLVSESRGLVLAGTSLIGGRGGDGAAGALVPAALGGGRGQNATSRYGGGVGGLGCPAQPPPDYLGLGGFGADANRLQTYHGAFSVGCTVALQGTEIGPTGQDGRGSASAAGGTGGQAGTSGCSCSDAPANVAGAAPQAGNGRPGLCGATVPAQGDAWGSLSRAGWSPNQGAPGLPGDLGGGGGGGGGGGFSAGRYQNMYDISGYAGGGGGGGGCGGPGGVGGLQGGASIALVLAGASAIDIAQHNRIVAGAGGAGGQGGHGGQGGPGGQGAFGWEGGDQYQSQCSAAAPGSGGRGGDGGAGGSGSGGGGGNGGPSIGIARVAGAVLPADRSSVLAGQPGSAGRGGEPSPASDCAPGSGSGSDGRAGGSAAVADFDTTPASVAPACPASRVQGGHDYQGLALANCNFNGMDLTDAQFNGATLNAVVFVNARLTRADFSGATIVDSGSPSLPTDFSFADLSGAKFIGTRFQGRTYLTQALLSCTDFSQTKLGQGQAIFGDLGLRLADPAGCRTSFRQATMNCEFIAQWRLLDLGQAVVAGCAAELASATGRDFSGALLAGAVFDGMALSSSHWAGADLTSSSFRGATLDDAKGLGSAVLTRAVFSQASLKRADLVGAKLYGTVFDWANLDRAQMRGAELAPCPDTPPSCPGASFRGAWLRNVDLSRSHLENAQFDSASLFSSLAVDGNASINGATLVQTDFGDAYLAGLDLGGTLMKGVRFDGAVLAGARFSGAMVTAAATNDSSFANSFLQGARFDGATLDGVTLSGAYLDFAPGGNTIVLRLNANHTRFAGWHAPGLPVCTYVSYAGTGSMPANQGGLVCPDGGQASPASGCGTAGPNAKPGSRWDNGNGGNIGSAEPAASYRGAATFSAKAPDLCTPDLTW</sequence>
<proteinExistence type="predicted"/>
<feature type="region of interest" description="Disordered" evidence="1">
    <location>
        <begin position="430"/>
        <end position="490"/>
    </location>
</feature>
<accession>A0A368XPP0</accession>
<evidence type="ECO:0000256" key="2">
    <source>
        <dbReference type="SAM" id="SignalP"/>
    </source>
</evidence>
<dbReference type="Gene3D" id="2.160.20.80">
    <property type="entry name" value="E3 ubiquitin-protein ligase SopA"/>
    <property type="match status" value="3"/>
</dbReference>
<dbReference type="Pfam" id="PF00805">
    <property type="entry name" value="Pentapeptide"/>
    <property type="match status" value="7"/>
</dbReference>
<organism evidence="3 4">
    <name type="scientific">Pseudorhodoferax soli</name>
    <dbReference type="NCBI Taxonomy" id="545864"/>
    <lineage>
        <taxon>Bacteria</taxon>
        <taxon>Pseudomonadati</taxon>
        <taxon>Pseudomonadota</taxon>
        <taxon>Betaproteobacteria</taxon>
        <taxon>Burkholderiales</taxon>
        <taxon>Comamonadaceae</taxon>
    </lineage>
</organism>
<feature type="region of interest" description="Disordered" evidence="1">
    <location>
        <begin position="509"/>
        <end position="548"/>
    </location>
</feature>
<feature type="region of interest" description="Disordered" evidence="1">
    <location>
        <begin position="334"/>
        <end position="359"/>
    </location>
</feature>
<evidence type="ECO:0000313" key="3">
    <source>
        <dbReference type="EMBL" id="RCW69499.1"/>
    </source>
</evidence>
<dbReference type="PANTHER" id="PTHR14136">
    <property type="entry name" value="BTB_POZ DOMAIN-CONTAINING PROTEIN KCTD9"/>
    <property type="match status" value="1"/>
</dbReference>
<evidence type="ECO:0000313" key="4">
    <source>
        <dbReference type="Proteomes" id="UP000252884"/>
    </source>
</evidence>
<evidence type="ECO:0000256" key="1">
    <source>
        <dbReference type="SAM" id="MobiDB-lite"/>
    </source>
</evidence>
<dbReference type="RefSeq" id="WP_170168257.1">
    <property type="nucleotide sequence ID" value="NZ_QPJK01000006.1"/>
</dbReference>
<dbReference type="SUPFAM" id="SSF141571">
    <property type="entry name" value="Pentapeptide repeat-like"/>
    <property type="match status" value="3"/>
</dbReference>
<feature type="compositionally biased region" description="Gly residues" evidence="1">
    <location>
        <begin position="534"/>
        <end position="543"/>
    </location>
</feature>
<dbReference type="PANTHER" id="PTHR14136:SF17">
    <property type="entry name" value="BTB_POZ DOMAIN-CONTAINING PROTEIN KCTD9"/>
    <property type="match status" value="1"/>
</dbReference>
<feature type="compositionally biased region" description="Gly residues" evidence="1">
    <location>
        <begin position="430"/>
        <end position="453"/>
    </location>
</feature>
<dbReference type="PROSITE" id="PS51257">
    <property type="entry name" value="PROKAR_LIPOPROTEIN"/>
    <property type="match status" value="1"/>
</dbReference>
<reference evidence="3 4" key="1">
    <citation type="submission" date="2018-07" db="EMBL/GenBank/DDBJ databases">
        <title>Genomic Encyclopedia of Type Strains, Phase IV (KMG-IV): sequencing the most valuable type-strain genomes for metagenomic binning, comparative biology and taxonomic classification.</title>
        <authorList>
            <person name="Goeker M."/>
        </authorList>
    </citation>
    <scope>NUCLEOTIDE SEQUENCE [LARGE SCALE GENOMIC DNA]</scope>
    <source>
        <strain evidence="3 4">DSM 21634</strain>
    </source>
</reference>
<dbReference type="Proteomes" id="UP000252884">
    <property type="component" value="Unassembled WGS sequence"/>
</dbReference>
<keyword evidence="2" id="KW-0732">Signal</keyword>
<feature type="signal peptide" evidence="2">
    <location>
        <begin position="1"/>
        <end position="23"/>
    </location>
</feature>
<name>A0A368XPP0_9BURK</name>